<evidence type="ECO:0000313" key="2">
    <source>
        <dbReference type="Proteomes" id="UP001158986"/>
    </source>
</evidence>
<gene>
    <name evidence="1" type="ORF">PBS001_LOCUS4780</name>
</gene>
<proteinExistence type="predicted"/>
<name>A0ABN8D1L5_9STRA</name>
<organism evidence="1 2">
    <name type="scientific">Peronospora belbahrii</name>
    <dbReference type="NCBI Taxonomy" id="622444"/>
    <lineage>
        <taxon>Eukaryota</taxon>
        <taxon>Sar</taxon>
        <taxon>Stramenopiles</taxon>
        <taxon>Oomycota</taxon>
        <taxon>Peronosporomycetes</taxon>
        <taxon>Peronosporales</taxon>
        <taxon>Peronosporaceae</taxon>
        <taxon>Peronospora</taxon>
    </lineage>
</organism>
<accession>A0ABN8D1L5</accession>
<reference evidence="1 2" key="1">
    <citation type="submission" date="2021-11" db="EMBL/GenBank/DDBJ databases">
        <authorList>
            <person name="Islam A."/>
            <person name="Islam S."/>
            <person name="Flora M.S."/>
            <person name="Rahman M."/>
            <person name="Ziaur R.M."/>
            <person name="Epstein J.H."/>
            <person name="Hassan M."/>
            <person name="Klassen M."/>
            <person name="Woodard K."/>
            <person name="Webb A."/>
            <person name="Webby R.J."/>
            <person name="El Zowalaty M.E."/>
        </authorList>
    </citation>
    <scope>NUCLEOTIDE SEQUENCE [LARGE SCALE GENOMIC DNA]</scope>
    <source>
        <strain evidence="1">Pbs1</strain>
    </source>
</reference>
<protein>
    <submittedName>
        <fullName evidence="1">Uncharacterized protein</fullName>
    </submittedName>
</protein>
<sequence>MIADDAGNGPGGLPVLHIMYQLKPYEITITDRAAFAQLARYFSAVPANAAKKRLITRLHRCADCSLRQNSSSATAVHATCIVRSFLTFGEKCGRPFLVICNESQRLQLLPGGCPSFHSIENWLAMTIAGRRRGGVARFQPAVSPSVRDHFTHARGTNRAFSPLLLIGRSRLKILKATERMILDAAENSLTIQADRSRFCIAPKIMPAAGLDDSAIDARTIYIDSFGATDDHDSLRQVFAQFGKSFPINRLLTLLSTTSDANLKGIRVMRKTRWLEMKEQLKRQLYHNDAAAVGSSKNVITQDDGI</sequence>
<evidence type="ECO:0000313" key="1">
    <source>
        <dbReference type="EMBL" id="CAH0518199.1"/>
    </source>
</evidence>
<comment type="caution">
    <text evidence="1">The sequence shown here is derived from an EMBL/GenBank/DDBJ whole genome shotgun (WGS) entry which is preliminary data.</text>
</comment>
<keyword evidence="2" id="KW-1185">Reference proteome</keyword>
<dbReference type="EMBL" id="CAKLCB010000257">
    <property type="protein sequence ID" value="CAH0518199.1"/>
    <property type="molecule type" value="Genomic_DNA"/>
</dbReference>
<dbReference type="Proteomes" id="UP001158986">
    <property type="component" value="Unassembled WGS sequence"/>
</dbReference>